<organism evidence="1 2">
    <name type="scientific">Streptomyces asiaticus subsp. ignotus</name>
    <dbReference type="NCBI Taxonomy" id="3098222"/>
    <lineage>
        <taxon>Bacteria</taxon>
        <taxon>Bacillati</taxon>
        <taxon>Actinomycetota</taxon>
        <taxon>Actinomycetes</taxon>
        <taxon>Kitasatosporales</taxon>
        <taxon>Streptomycetaceae</taxon>
        <taxon>Streptomyces</taxon>
        <taxon>Streptomyces violaceusniger group</taxon>
    </lineage>
</organism>
<dbReference type="Proteomes" id="UP001354709">
    <property type="component" value="Unassembled WGS sequence"/>
</dbReference>
<evidence type="ECO:0000313" key="2">
    <source>
        <dbReference type="Proteomes" id="UP001354709"/>
    </source>
</evidence>
<name>A0ABU7QF18_9ACTN</name>
<evidence type="ECO:0000313" key="1">
    <source>
        <dbReference type="EMBL" id="MEE4599371.1"/>
    </source>
</evidence>
<accession>A0ABU7QF18</accession>
<reference evidence="1 2" key="1">
    <citation type="submission" date="2023-11" db="EMBL/GenBank/DDBJ databases">
        <title>30 novel species of actinomycetes from the DSMZ collection.</title>
        <authorList>
            <person name="Nouioui I."/>
        </authorList>
    </citation>
    <scope>NUCLEOTIDE SEQUENCE [LARGE SCALE GENOMIC DNA]</scope>
    <source>
        <strain evidence="1 2">DSM 41524</strain>
    </source>
</reference>
<dbReference type="RefSeq" id="WP_330816636.1">
    <property type="nucleotide sequence ID" value="NZ_JAZBJO010000075.1"/>
</dbReference>
<dbReference type="EMBL" id="JAZBJO010000075">
    <property type="protein sequence ID" value="MEE4599371.1"/>
    <property type="molecule type" value="Genomic_DNA"/>
</dbReference>
<proteinExistence type="predicted"/>
<keyword evidence="2" id="KW-1185">Reference proteome</keyword>
<protein>
    <submittedName>
        <fullName evidence="1">Uncharacterized protein</fullName>
    </submittedName>
</protein>
<comment type="caution">
    <text evidence="1">The sequence shown here is derived from an EMBL/GenBank/DDBJ whole genome shotgun (WGS) entry which is preliminary data.</text>
</comment>
<gene>
    <name evidence="1" type="ORF">V2J94_47565</name>
</gene>
<sequence length="49" mass="5093">MTADAKGFTTITTVEPARGSPLKVTDPNKKITETPASIIATDTHASGHL</sequence>